<keyword evidence="7 17" id="KW-0067">ATP-binding</keyword>
<evidence type="ECO:0000313" key="21">
    <source>
        <dbReference type="Proteomes" id="UP000006415"/>
    </source>
</evidence>
<dbReference type="GO" id="GO:0009252">
    <property type="term" value="P:peptidoglycan biosynthetic process"/>
    <property type="evidence" value="ECO:0007669"/>
    <property type="project" value="UniProtKB-UniRule"/>
</dbReference>
<gene>
    <name evidence="13" type="primary">ddl</name>
    <name evidence="20" type="ORF">HMPREF9156_01235</name>
</gene>
<dbReference type="Pfam" id="PF07478">
    <property type="entry name" value="Dala_Dala_lig_C"/>
    <property type="match status" value="1"/>
</dbReference>
<dbReference type="InterPro" id="IPR016185">
    <property type="entry name" value="PreATP-grasp_dom_sf"/>
</dbReference>
<dbReference type="GO" id="GO:0008360">
    <property type="term" value="P:regulation of cell shape"/>
    <property type="evidence" value="ECO:0007669"/>
    <property type="project" value="UniProtKB-KW"/>
</dbReference>
<feature type="region of interest" description="Disordered" evidence="18">
    <location>
        <begin position="1"/>
        <end position="39"/>
    </location>
</feature>
<dbReference type="EMBL" id="AGZS01000006">
    <property type="protein sequence ID" value="EJD64740.1"/>
    <property type="molecule type" value="Genomic_DNA"/>
</dbReference>
<evidence type="ECO:0000256" key="2">
    <source>
        <dbReference type="ARBA" id="ARBA00010871"/>
    </source>
</evidence>
<dbReference type="HAMAP" id="MF_00047">
    <property type="entry name" value="Dala_Dala_lig"/>
    <property type="match status" value="1"/>
</dbReference>
<name>J0D456_9BIFI</name>
<dbReference type="GO" id="GO:0071555">
    <property type="term" value="P:cell wall organization"/>
    <property type="evidence" value="ECO:0007669"/>
    <property type="project" value="UniProtKB-KW"/>
</dbReference>
<dbReference type="Gene3D" id="3.40.50.20">
    <property type="match status" value="1"/>
</dbReference>
<dbReference type="GO" id="GO:0008716">
    <property type="term" value="F:D-alanine-D-alanine ligase activity"/>
    <property type="evidence" value="ECO:0007669"/>
    <property type="project" value="UniProtKB-UniRule"/>
</dbReference>
<evidence type="ECO:0000256" key="4">
    <source>
        <dbReference type="ARBA" id="ARBA00022598"/>
    </source>
</evidence>
<feature type="compositionally biased region" description="Low complexity" evidence="18">
    <location>
        <begin position="28"/>
        <end position="39"/>
    </location>
</feature>
<evidence type="ECO:0000313" key="20">
    <source>
        <dbReference type="EMBL" id="EJD64740.1"/>
    </source>
</evidence>
<dbReference type="GO" id="GO:0005524">
    <property type="term" value="F:ATP binding"/>
    <property type="evidence" value="ECO:0007669"/>
    <property type="project" value="UniProtKB-UniRule"/>
</dbReference>
<evidence type="ECO:0000256" key="3">
    <source>
        <dbReference type="ARBA" id="ARBA00022490"/>
    </source>
</evidence>
<feature type="domain" description="ATP-grasp" evidence="19">
    <location>
        <begin position="191"/>
        <end position="418"/>
    </location>
</feature>
<comment type="subcellular location">
    <subcellularLocation>
        <location evidence="13">Cytoplasm</location>
    </subcellularLocation>
</comment>
<comment type="cofactor">
    <cofactor evidence="1">
        <name>Mn(2+)</name>
        <dbReference type="ChEBI" id="CHEBI:29035"/>
    </cofactor>
</comment>
<dbReference type="PROSITE" id="PS00843">
    <property type="entry name" value="DALA_DALA_LIGASE_1"/>
    <property type="match status" value="1"/>
</dbReference>
<dbReference type="InterPro" id="IPR000291">
    <property type="entry name" value="D-Ala_lig_Van_CS"/>
</dbReference>
<dbReference type="InterPro" id="IPR011095">
    <property type="entry name" value="Dala_Dala_lig_C"/>
</dbReference>
<keyword evidence="21" id="KW-1185">Reference proteome</keyword>
<feature type="compositionally biased region" description="Low complexity" evidence="18">
    <location>
        <begin position="1"/>
        <end position="20"/>
    </location>
</feature>
<comment type="similarity">
    <text evidence="2 13">Belongs to the D-alanine--D-alanine ligase family.</text>
</comment>
<feature type="binding site" evidence="15">
    <location>
        <position position="187"/>
    </location>
    <ligand>
        <name>ATP</name>
        <dbReference type="ChEBI" id="CHEBI:30616"/>
    </ligand>
</feature>
<organism evidence="20 21">
    <name type="scientific">Scardovia wiggsiae F0424</name>
    <dbReference type="NCBI Taxonomy" id="857290"/>
    <lineage>
        <taxon>Bacteria</taxon>
        <taxon>Bacillati</taxon>
        <taxon>Actinomycetota</taxon>
        <taxon>Actinomycetes</taxon>
        <taxon>Bifidobacteriales</taxon>
        <taxon>Bifidobacteriaceae</taxon>
        <taxon>Scardovia</taxon>
    </lineage>
</organism>
<evidence type="ECO:0000259" key="19">
    <source>
        <dbReference type="PROSITE" id="PS50975"/>
    </source>
</evidence>
<dbReference type="InterPro" id="IPR011127">
    <property type="entry name" value="Dala_Dala_lig_N"/>
</dbReference>
<proteinExistence type="inferred from homology"/>
<feature type="binding site" evidence="15">
    <location>
        <begin position="384"/>
        <end position="385"/>
    </location>
    <ligand>
        <name>ATP</name>
        <dbReference type="ChEBI" id="CHEBI:30616"/>
    </ligand>
</feature>
<evidence type="ECO:0000256" key="15">
    <source>
        <dbReference type="PIRSR" id="PIRSR039102-2"/>
    </source>
</evidence>
<comment type="catalytic activity">
    <reaction evidence="13">
        <text>2 D-alanine + ATP = D-alanyl-D-alanine + ADP + phosphate + H(+)</text>
        <dbReference type="Rhea" id="RHEA:11224"/>
        <dbReference type="ChEBI" id="CHEBI:15378"/>
        <dbReference type="ChEBI" id="CHEBI:30616"/>
        <dbReference type="ChEBI" id="CHEBI:43474"/>
        <dbReference type="ChEBI" id="CHEBI:57416"/>
        <dbReference type="ChEBI" id="CHEBI:57822"/>
        <dbReference type="ChEBI" id="CHEBI:456216"/>
        <dbReference type="EC" id="6.3.2.4"/>
    </reaction>
</comment>
<dbReference type="PIRSF" id="PIRSF039102">
    <property type="entry name" value="Ddl/VanB"/>
    <property type="match status" value="1"/>
</dbReference>
<comment type="function">
    <text evidence="13">Cell wall formation.</text>
</comment>
<dbReference type="Gene3D" id="3.30.470.20">
    <property type="entry name" value="ATP-grasp fold, B domain"/>
    <property type="match status" value="1"/>
</dbReference>
<dbReference type="SUPFAM" id="SSF56059">
    <property type="entry name" value="Glutathione synthetase ATP-binding domain-like"/>
    <property type="match status" value="1"/>
</dbReference>
<evidence type="ECO:0000256" key="6">
    <source>
        <dbReference type="ARBA" id="ARBA00022741"/>
    </source>
</evidence>
<dbReference type="PANTHER" id="PTHR23132">
    <property type="entry name" value="D-ALANINE--D-ALANINE LIGASE"/>
    <property type="match status" value="1"/>
</dbReference>
<accession>J0D456</accession>
<keyword evidence="5 16" id="KW-0479">Metal-binding</keyword>
<dbReference type="eggNOG" id="COG1181">
    <property type="taxonomic scope" value="Bacteria"/>
</dbReference>
<feature type="binding site" evidence="16">
    <location>
        <position position="387"/>
    </location>
    <ligand>
        <name>Mg(2+)</name>
        <dbReference type="ChEBI" id="CHEBI:18420"/>
        <label>2</label>
    </ligand>
</feature>
<dbReference type="InterPro" id="IPR013815">
    <property type="entry name" value="ATP_grasp_subdomain_1"/>
</dbReference>
<evidence type="ECO:0000256" key="13">
    <source>
        <dbReference type="HAMAP-Rule" id="MF_00047"/>
    </source>
</evidence>
<dbReference type="GO" id="GO:0046872">
    <property type="term" value="F:metal ion binding"/>
    <property type="evidence" value="ECO:0007669"/>
    <property type="project" value="UniProtKB-KW"/>
</dbReference>
<dbReference type="OrthoDB" id="9813261at2"/>
<dbReference type="PANTHER" id="PTHR23132:SF25">
    <property type="entry name" value="D-ALANINE--D-ALANINE LIGASE A"/>
    <property type="match status" value="1"/>
</dbReference>
<evidence type="ECO:0000256" key="17">
    <source>
        <dbReference type="PROSITE-ProRule" id="PRU00409"/>
    </source>
</evidence>
<dbReference type="HOGENOM" id="CLU_039268_0_0_11"/>
<dbReference type="NCBIfam" id="NF002528">
    <property type="entry name" value="PRK01966.1-4"/>
    <property type="match status" value="1"/>
</dbReference>
<evidence type="ECO:0000256" key="8">
    <source>
        <dbReference type="ARBA" id="ARBA00022842"/>
    </source>
</evidence>
<comment type="caution">
    <text evidence="20">The sequence shown here is derived from an EMBL/GenBank/DDBJ whole genome shotgun (WGS) entry which is preliminary data.</text>
</comment>
<comment type="pathway">
    <text evidence="13">Cell wall biogenesis; peptidoglycan biosynthesis.</text>
</comment>
<keyword evidence="3 13" id="KW-0963">Cytoplasm</keyword>
<keyword evidence="8 16" id="KW-0460">Magnesium</keyword>
<dbReference type="Pfam" id="PF01820">
    <property type="entry name" value="Dala_Dala_lig_N"/>
    <property type="match status" value="1"/>
</dbReference>
<evidence type="ECO:0000256" key="7">
    <source>
        <dbReference type="ARBA" id="ARBA00022840"/>
    </source>
</evidence>
<evidence type="ECO:0000256" key="18">
    <source>
        <dbReference type="SAM" id="MobiDB-lite"/>
    </source>
</evidence>
<feature type="binding site" evidence="15">
    <location>
        <begin position="239"/>
        <end position="241"/>
    </location>
    <ligand>
        <name>ATP</name>
        <dbReference type="ChEBI" id="CHEBI:30616"/>
    </ligand>
</feature>
<feature type="active site" evidence="14">
    <location>
        <position position="396"/>
    </location>
</feature>
<comment type="cofactor">
    <cofactor evidence="16">
        <name>Mg(2+)</name>
        <dbReference type="ChEBI" id="CHEBI:18420"/>
    </cofactor>
    <cofactor evidence="16">
        <name>Mn(2+)</name>
        <dbReference type="ChEBI" id="CHEBI:29035"/>
    </cofactor>
    <text evidence="16">Binds 2 magnesium or manganese ions per subunit.</text>
</comment>
<feature type="active site" evidence="14">
    <location>
        <position position="56"/>
    </location>
</feature>
<dbReference type="SUPFAM" id="SSF52440">
    <property type="entry name" value="PreATP-grasp domain"/>
    <property type="match status" value="1"/>
</dbReference>
<feature type="binding site" evidence="15">
    <location>
        <begin position="247"/>
        <end position="248"/>
    </location>
    <ligand>
        <name>ATP</name>
        <dbReference type="ChEBI" id="CHEBI:30616"/>
    </ligand>
</feature>
<dbReference type="Gene3D" id="3.30.1490.20">
    <property type="entry name" value="ATP-grasp fold, A domain"/>
    <property type="match status" value="1"/>
</dbReference>
<evidence type="ECO:0000256" key="14">
    <source>
        <dbReference type="PIRSR" id="PIRSR039102-1"/>
    </source>
</evidence>
<dbReference type="NCBIfam" id="TIGR01205">
    <property type="entry name" value="D_ala_D_alaTIGR"/>
    <property type="match status" value="1"/>
</dbReference>
<feature type="binding site" evidence="16">
    <location>
        <position position="372"/>
    </location>
    <ligand>
        <name>Mg(2+)</name>
        <dbReference type="ChEBI" id="CHEBI:18420"/>
        <label>1</label>
    </ligand>
</feature>
<evidence type="ECO:0000256" key="16">
    <source>
        <dbReference type="PIRSR" id="PIRSR039102-3"/>
    </source>
</evidence>
<feature type="binding site" evidence="15">
    <location>
        <begin position="284"/>
        <end position="291"/>
    </location>
    <ligand>
        <name>ATP</name>
        <dbReference type="ChEBI" id="CHEBI:30616"/>
    </ligand>
</feature>
<evidence type="ECO:0000256" key="11">
    <source>
        <dbReference type="ARBA" id="ARBA00023211"/>
    </source>
</evidence>
<dbReference type="GO" id="GO:0005829">
    <property type="term" value="C:cytosol"/>
    <property type="evidence" value="ECO:0007669"/>
    <property type="project" value="TreeGrafter"/>
</dbReference>
<sequence length="429" mass="46445">MPLSQSSQPGPVQPGQPQRLPSRDPSEGGPFSELPFLPPSSGRKRIAVLYGGRAEEHPISCISAGYVLQQMDPEKYEAVPIGITREGIWITGGDDPRQWKLGAGQLPAVEEVHGSRRVVLDVSLQGDGFFAKDAETGRLGSLGHIDAVFPVLHGTYGEDGTVQGLLSMMGVPFVGCGVLASAACMDKHYTKVILEQAGIPVAPGITLDTRSYDAGSRFEQNGFDLLMQVEEAGLEYPLFVKPSRSGSSFGVTKIDYDDDSQARTRKLVEAVYEASQHDWRVLVEQGMDAREIECAVFSPRRGQAPQTAFPGEIVLDKPEEDTFYDFDSKYMDAQASHVEIPAHLPQDILDKVRQVAAKAFTAVDGEGLSRVDTFVTPDGTVMVNEINTLPGFTSISMYAKAWEATGISSRELIGSLIEGVLQRPVSKSA</sequence>
<feature type="active site" evidence="14">
    <location>
        <position position="247"/>
    </location>
</feature>
<keyword evidence="6 15" id="KW-0547">Nucleotide-binding</keyword>
<dbReference type="STRING" id="857290.HMPREF9156_01235"/>
<evidence type="ECO:0000256" key="10">
    <source>
        <dbReference type="ARBA" id="ARBA00022984"/>
    </source>
</evidence>
<keyword evidence="11 16" id="KW-0464">Manganese</keyword>
<dbReference type="EC" id="6.3.2.4" evidence="13"/>
<keyword evidence="4 13" id="KW-0436">Ligase</keyword>
<feature type="binding site" evidence="16">
    <location>
        <position position="385"/>
    </location>
    <ligand>
        <name>Mg(2+)</name>
        <dbReference type="ChEBI" id="CHEBI:18420"/>
        <label>1</label>
    </ligand>
</feature>
<reference evidence="20 21" key="1">
    <citation type="submission" date="2012-01" db="EMBL/GenBank/DDBJ databases">
        <title>The Genome Sequence of Scardovia wiggsiae F0424.</title>
        <authorList>
            <consortium name="The Broad Institute Genome Sequencing Platform"/>
            <person name="Earl A."/>
            <person name="Ward D."/>
            <person name="Feldgarden M."/>
            <person name="Gevers D."/>
            <person name="Izard J."/>
            <person name="Ganesan A."/>
            <person name="Baranova O.V."/>
            <person name="Blanton J.M."/>
            <person name="Tanner A.C."/>
            <person name="Mathney J."/>
            <person name="Dewhirst F.E."/>
            <person name="Young S.K."/>
            <person name="Zeng Q."/>
            <person name="Gargeya S."/>
            <person name="Fitzgerald M."/>
            <person name="Haas B."/>
            <person name="Abouelleil A."/>
            <person name="Alvarado L."/>
            <person name="Arachchi H.M."/>
            <person name="Berlin A."/>
            <person name="Chapman S.B."/>
            <person name="Gearin G."/>
            <person name="Goldberg J."/>
            <person name="Griggs A."/>
            <person name="Gujja S."/>
            <person name="Hansen M."/>
            <person name="Heiman D."/>
            <person name="Howarth C."/>
            <person name="Larimer J."/>
            <person name="Lui A."/>
            <person name="MacDonald P.J.P."/>
            <person name="McCowen C."/>
            <person name="Montmayeur A."/>
            <person name="Murphy C."/>
            <person name="Neiman D."/>
            <person name="Pearson M."/>
            <person name="Priest M."/>
            <person name="Roberts A."/>
            <person name="Saif S."/>
            <person name="Shea T."/>
            <person name="Sisk P."/>
            <person name="Stolte C."/>
            <person name="Sykes S."/>
            <person name="Wortman J."/>
            <person name="Nusbaum C."/>
            <person name="Birren B."/>
        </authorList>
    </citation>
    <scope>NUCLEOTIDE SEQUENCE [LARGE SCALE GENOMIC DNA]</scope>
    <source>
        <strain evidence="20 21">F0424</strain>
    </source>
</reference>
<dbReference type="InterPro" id="IPR011761">
    <property type="entry name" value="ATP-grasp"/>
</dbReference>
<dbReference type="Proteomes" id="UP000006415">
    <property type="component" value="Unassembled WGS sequence"/>
</dbReference>
<dbReference type="PROSITE" id="PS00844">
    <property type="entry name" value="DALA_DALA_LIGASE_2"/>
    <property type="match status" value="1"/>
</dbReference>
<dbReference type="InterPro" id="IPR005905">
    <property type="entry name" value="D_ala_D_ala"/>
</dbReference>
<protein>
    <recommendedName>
        <fullName evidence="13">D-alanine--D-alanine ligase</fullName>
        <ecNumber evidence="13">6.3.2.4</ecNumber>
    </recommendedName>
    <alternativeName>
        <fullName evidence="13">D-Ala-D-Ala ligase</fullName>
    </alternativeName>
    <alternativeName>
        <fullName evidence="13">D-alanylalanine synthetase</fullName>
    </alternativeName>
</protein>
<dbReference type="AlphaFoldDB" id="J0D456"/>
<dbReference type="RefSeq" id="WP_007148298.1">
    <property type="nucleotide sequence ID" value="NZ_AKCI01000001.1"/>
</dbReference>
<feature type="binding site" evidence="16">
    <location>
        <position position="385"/>
    </location>
    <ligand>
        <name>Mg(2+)</name>
        <dbReference type="ChEBI" id="CHEBI:18420"/>
        <label>2</label>
    </ligand>
</feature>
<evidence type="ECO:0000256" key="12">
    <source>
        <dbReference type="ARBA" id="ARBA00023316"/>
    </source>
</evidence>
<keyword evidence="9 13" id="KW-0133">Cell shape</keyword>
<keyword evidence="10 13" id="KW-0573">Peptidoglycan synthesis</keyword>
<keyword evidence="12 13" id="KW-0961">Cell wall biogenesis/degradation</keyword>
<evidence type="ECO:0000256" key="5">
    <source>
        <dbReference type="ARBA" id="ARBA00022723"/>
    </source>
</evidence>
<evidence type="ECO:0000256" key="1">
    <source>
        <dbReference type="ARBA" id="ARBA00001936"/>
    </source>
</evidence>
<dbReference type="PROSITE" id="PS50975">
    <property type="entry name" value="ATP_GRASP"/>
    <property type="match status" value="1"/>
</dbReference>
<dbReference type="UniPathway" id="UPA00219"/>
<evidence type="ECO:0000256" key="9">
    <source>
        <dbReference type="ARBA" id="ARBA00022960"/>
    </source>
</evidence>